<feature type="domain" description="GST N-terminal" evidence="1">
    <location>
        <begin position="4"/>
        <end position="85"/>
    </location>
</feature>
<feature type="domain" description="GST C-terminal" evidence="2">
    <location>
        <begin position="90"/>
        <end position="219"/>
    </location>
</feature>
<dbReference type="RefSeq" id="XP_033587368.1">
    <property type="nucleotide sequence ID" value="XM_033734406.1"/>
</dbReference>
<protein>
    <submittedName>
        <fullName evidence="3">Thioredoxin-like protein</fullName>
    </submittedName>
</protein>
<dbReference type="PROSITE" id="PS50404">
    <property type="entry name" value="GST_NTER"/>
    <property type="match status" value="1"/>
</dbReference>
<name>A0A6A6PL46_9PEZI</name>
<evidence type="ECO:0000259" key="1">
    <source>
        <dbReference type="PROSITE" id="PS50404"/>
    </source>
</evidence>
<accession>A0A6A6PL46</accession>
<dbReference type="InterPro" id="IPR036282">
    <property type="entry name" value="Glutathione-S-Trfase_C_sf"/>
</dbReference>
<dbReference type="InterPro" id="IPR004046">
    <property type="entry name" value="GST_C"/>
</dbReference>
<proteinExistence type="predicted"/>
<dbReference type="PANTHER" id="PTHR43968:SF6">
    <property type="entry name" value="GLUTATHIONE S-TRANSFERASE OMEGA"/>
    <property type="match status" value="1"/>
</dbReference>
<evidence type="ECO:0000259" key="2">
    <source>
        <dbReference type="PROSITE" id="PS50405"/>
    </source>
</evidence>
<sequence length="267" mass="30449">MAESKLFLHNHPGSSYAQKVRLALREKGIPFDMEVPEGLGSGKPIPKLAESNPRLEVPALVDGDFKIFDSKVILAYLEEKYPEKPLLPKDPKARATARMIEEVCDTQYEAINWGILEITGAERATGVLAENMLSAAKKQVGIIHEWLIVRLGDKEYFNGDTFGYADIAVVPYVNRTFLYDMLDVDSPIGKWRARVMQRPSVKQTFEELETATNKMKDTFKDWFKPGTGLRREYRDHRLEWMIKSGGLDIVTQGLRDKNIRFSWPEGI</sequence>
<dbReference type="OrthoDB" id="249703at2759"/>
<dbReference type="Pfam" id="PF13417">
    <property type="entry name" value="GST_N_3"/>
    <property type="match status" value="1"/>
</dbReference>
<dbReference type="SFLD" id="SFLDG00358">
    <property type="entry name" value="Main_(cytGST)"/>
    <property type="match status" value="1"/>
</dbReference>
<dbReference type="Proteomes" id="UP000799767">
    <property type="component" value="Unassembled WGS sequence"/>
</dbReference>
<evidence type="ECO:0000313" key="3">
    <source>
        <dbReference type="EMBL" id="KAF2480798.1"/>
    </source>
</evidence>
<evidence type="ECO:0000313" key="4">
    <source>
        <dbReference type="Proteomes" id="UP000799767"/>
    </source>
</evidence>
<dbReference type="PANTHER" id="PTHR43968">
    <property type="match status" value="1"/>
</dbReference>
<dbReference type="GeneID" id="54475408"/>
<dbReference type="PROSITE" id="PS50405">
    <property type="entry name" value="GST_CTER"/>
    <property type="match status" value="1"/>
</dbReference>
<dbReference type="InterPro" id="IPR010987">
    <property type="entry name" value="Glutathione-S-Trfase_C-like"/>
</dbReference>
<dbReference type="InterPro" id="IPR050983">
    <property type="entry name" value="GST_Omega/HSP26"/>
</dbReference>
<dbReference type="AlphaFoldDB" id="A0A6A6PL46"/>
<dbReference type="CDD" id="cd00299">
    <property type="entry name" value="GST_C_family"/>
    <property type="match status" value="1"/>
</dbReference>
<dbReference type="EMBL" id="MU001639">
    <property type="protein sequence ID" value="KAF2480798.1"/>
    <property type="molecule type" value="Genomic_DNA"/>
</dbReference>
<dbReference type="SUPFAM" id="SSF52833">
    <property type="entry name" value="Thioredoxin-like"/>
    <property type="match status" value="1"/>
</dbReference>
<dbReference type="Gene3D" id="1.20.1050.10">
    <property type="match status" value="1"/>
</dbReference>
<keyword evidence="4" id="KW-1185">Reference proteome</keyword>
<dbReference type="Pfam" id="PF00043">
    <property type="entry name" value="GST_C"/>
    <property type="match status" value="1"/>
</dbReference>
<dbReference type="CDD" id="cd00570">
    <property type="entry name" value="GST_N_family"/>
    <property type="match status" value="1"/>
</dbReference>
<reference evidence="3" key="1">
    <citation type="journal article" date="2020" name="Stud. Mycol.">
        <title>101 Dothideomycetes genomes: a test case for predicting lifestyles and emergence of pathogens.</title>
        <authorList>
            <person name="Haridas S."/>
            <person name="Albert R."/>
            <person name="Binder M."/>
            <person name="Bloem J."/>
            <person name="Labutti K."/>
            <person name="Salamov A."/>
            <person name="Andreopoulos B."/>
            <person name="Baker S."/>
            <person name="Barry K."/>
            <person name="Bills G."/>
            <person name="Bluhm B."/>
            <person name="Cannon C."/>
            <person name="Castanera R."/>
            <person name="Culley D."/>
            <person name="Daum C."/>
            <person name="Ezra D."/>
            <person name="Gonzalez J."/>
            <person name="Henrissat B."/>
            <person name="Kuo A."/>
            <person name="Liang C."/>
            <person name="Lipzen A."/>
            <person name="Lutzoni F."/>
            <person name="Magnuson J."/>
            <person name="Mondo S."/>
            <person name="Nolan M."/>
            <person name="Ohm R."/>
            <person name="Pangilinan J."/>
            <person name="Park H.-J."/>
            <person name="Ramirez L."/>
            <person name="Alfaro M."/>
            <person name="Sun H."/>
            <person name="Tritt A."/>
            <person name="Yoshinaga Y."/>
            <person name="Zwiers L.-H."/>
            <person name="Turgeon B."/>
            <person name="Goodwin S."/>
            <person name="Spatafora J."/>
            <person name="Crous P."/>
            <person name="Grigoriev I."/>
        </authorList>
    </citation>
    <scope>NUCLEOTIDE SEQUENCE</scope>
    <source>
        <strain evidence="3">CBS 113389</strain>
    </source>
</reference>
<gene>
    <name evidence="3" type="ORF">BDY17DRAFT_302403</name>
</gene>
<dbReference type="InterPro" id="IPR040079">
    <property type="entry name" value="Glutathione_S-Trfase"/>
</dbReference>
<dbReference type="Gene3D" id="3.40.30.10">
    <property type="entry name" value="Glutaredoxin"/>
    <property type="match status" value="1"/>
</dbReference>
<dbReference type="SUPFAM" id="SSF47616">
    <property type="entry name" value="GST C-terminal domain-like"/>
    <property type="match status" value="1"/>
</dbReference>
<organism evidence="3 4">
    <name type="scientific">Neohortaea acidophila</name>
    <dbReference type="NCBI Taxonomy" id="245834"/>
    <lineage>
        <taxon>Eukaryota</taxon>
        <taxon>Fungi</taxon>
        <taxon>Dikarya</taxon>
        <taxon>Ascomycota</taxon>
        <taxon>Pezizomycotina</taxon>
        <taxon>Dothideomycetes</taxon>
        <taxon>Dothideomycetidae</taxon>
        <taxon>Mycosphaerellales</taxon>
        <taxon>Teratosphaeriaceae</taxon>
        <taxon>Neohortaea</taxon>
    </lineage>
</organism>
<dbReference type="InterPro" id="IPR036249">
    <property type="entry name" value="Thioredoxin-like_sf"/>
</dbReference>
<dbReference type="InterPro" id="IPR004045">
    <property type="entry name" value="Glutathione_S-Trfase_N"/>
</dbReference>
<dbReference type="GO" id="GO:0005737">
    <property type="term" value="C:cytoplasm"/>
    <property type="evidence" value="ECO:0007669"/>
    <property type="project" value="TreeGrafter"/>
</dbReference>
<dbReference type="SFLD" id="SFLDS00019">
    <property type="entry name" value="Glutathione_Transferase_(cytos"/>
    <property type="match status" value="1"/>
</dbReference>